<comment type="subcellular location">
    <subcellularLocation>
        <location evidence="1 14">Golgi apparatus membrane</location>
        <topology evidence="1 14">Single-pass type II membrane protein</topology>
    </subcellularLocation>
</comment>
<feature type="binding site" evidence="12">
    <location>
        <position position="268"/>
    </location>
    <ligand>
        <name>Mn(2+)</name>
        <dbReference type="ChEBI" id="CHEBI:29035"/>
    </ligand>
</feature>
<keyword evidence="9 14" id="KW-0472">Membrane</keyword>
<dbReference type="InterPro" id="IPR029044">
    <property type="entry name" value="Nucleotide-diphossugar_trans"/>
</dbReference>
<dbReference type="GO" id="GO:0071555">
    <property type="term" value="P:cell wall organization"/>
    <property type="evidence" value="ECO:0007669"/>
    <property type="project" value="UniProtKB-KW"/>
</dbReference>
<evidence type="ECO:0000256" key="11">
    <source>
        <dbReference type="ARBA" id="ARBA00023316"/>
    </source>
</evidence>
<dbReference type="GO" id="GO:0000139">
    <property type="term" value="C:Golgi membrane"/>
    <property type="evidence" value="ECO:0007669"/>
    <property type="project" value="UniProtKB-SubCell"/>
</dbReference>
<organism evidence="16 17">
    <name type="scientific">Cuscuta campestris</name>
    <dbReference type="NCBI Taxonomy" id="132261"/>
    <lineage>
        <taxon>Eukaryota</taxon>
        <taxon>Viridiplantae</taxon>
        <taxon>Streptophyta</taxon>
        <taxon>Embryophyta</taxon>
        <taxon>Tracheophyta</taxon>
        <taxon>Spermatophyta</taxon>
        <taxon>Magnoliopsida</taxon>
        <taxon>eudicotyledons</taxon>
        <taxon>Gunneridae</taxon>
        <taxon>Pentapetalae</taxon>
        <taxon>asterids</taxon>
        <taxon>lamiids</taxon>
        <taxon>Solanales</taxon>
        <taxon>Convolvulaceae</taxon>
        <taxon>Cuscuteae</taxon>
        <taxon>Cuscuta</taxon>
        <taxon>Cuscuta subgen. Grammica</taxon>
        <taxon>Cuscuta sect. Cleistogrammica</taxon>
    </lineage>
</organism>
<keyword evidence="17" id="KW-1185">Reference proteome</keyword>
<evidence type="ECO:0000256" key="10">
    <source>
        <dbReference type="ARBA" id="ARBA00023180"/>
    </source>
</evidence>
<evidence type="ECO:0000256" key="14">
    <source>
        <dbReference type="RuleBase" id="RU363127"/>
    </source>
</evidence>
<dbReference type="OrthoDB" id="675023at2759"/>
<keyword evidence="3" id="KW-0328">Glycosyltransferase</keyword>
<feature type="site" description="Interaction with galactose moiety of substrate glycoprotein" evidence="13">
    <location>
        <position position="303"/>
    </location>
</feature>
<dbReference type="PANTHER" id="PTHR10896:SF20">
    <property type="entry name" value="BETA-1,4-XYLOSYLTRANSFERASE IRX9L-RELATED"/>
    <property type="match status" value="1"/>
</dbReference>
<dbReference type="SUPFAM" id="SSF53448">
    <property type="entry name" value="Nucleotide-diphospho-sugar transferases"/>
    <property type="match status" value="1"/>
</dbReference>
<dbReference type="Gene3D" id="3.90.550.10">
    <property type="entry name" value="Spore Coat Polysaccharide Biosynthesis Protein SpsA, Chain A"/>
    <property type="match status" value="1"/>
</dbReference>
<evidence type="ECO:0000313" key="17">
    <source>
        <dbReference type="Proteomes" id="UP000595140"/>
    </source>
</evidence>
<evidence type="ECO:0000256" key="5">
    <source>
        <dbReference type="ARBA" id="ARBA00022692"/>
    </source>
</evidence>
<dbReference type="GO" id="GO:0009834">
    <property type="term" value="P:plant-type secondary cell wall biogenesis"/>
    <property type="evidence" value="ECO:0007669"/>
    <property type="project" value="TreeGrafter"/>
</dbReference>
<evidence type="ECO:0000256" key="9">
    <source>
        <dbReference type="ARBA" id="ARBA00023136"/>
    </source>
</evidence>
<dbReference type="Proteomes" id="UP000595140">
    <property type="component" value="Unassembled WGS sequence"/>
</dbReference>
<evidence type="ECO:0000256" key="12">
    <source>
        <dbReference type="PIRSR" id="PIRSR605027-3"/>
    </source>
</evidence>
<dbReference type="Pfam" id="PF03360">
    <property type="entry name" value="Glyco_transf_43"/>
    <property type="match status" value="1"/>
</dbReference>
<evidence type="ECO:0000313" key="16">
    <source>
        <dbReference type="EMBL" id="VFQ84665.1"/>
    </source>
</evidence>
<evidence type="ECO:0000256" key="8">
    <source>
        <dbReference type="ARBA" id="ARBA00023034"/>
    </source>
</evidence>
<feature type="region of interest" description="Disordered" evidence="15">
    <location>
        <begin position="1"/>
        <end position="39"/>
    </location>
</feature>
<dbReference type="InterPro" id="IPR005027">
    <property type="entry name" value="Glyco_trans_43"/>
</dbReference>
<evidence type="ECO:0000256" key="2">
    <source>
        <dbReference type="ARBA" id="ARBA00007706"/>
    </source>
</evidence>
<comment type="similarity">
    <text evidence="2 14">Belongs to the glycosyltransferase 43 family.</text>
</comment>
<dbReference type="GO" id="GO:0010417">
    <property type="term" value="P:glucuronoxylan biosynthetic process"/>
    <property type="evidence" value="ECO:0007669"/>
    <property type="project" value="TreeGrafter"/>
</dbReference>
<proteinExistence type="inferred from homology"/>
<keyword evidence="5 14" id="KW-0812">Transmembrane</keyword>
<dbReference type="CDD" id="cd00218">
    <property type="entry name" value="GlcAT-I"/>
    <property type="match status" value="1"/>
</dbReference>
<dbReference type="EMBL" id="OOIL02002808">
    <property type="protein sequence ID" value="VFQ84665.1"/>
    <property type="molecule type" value="Genomic_DNA"/>
</dbReference>
<feature type="compositionally biased region" description="Low complexity" evidence="15">
    <location>
        <begin position="406"/>
        <end position="415"/>
    </location>
</feature>
<sequence length="429" mass="48653">MASIRRTLSPVPRAGVPMNGETCPVSSSPLSKSSLSNPNHPTHSLNFPSSIASLDYALFRAQDCLLGFISHRRPLERSKLRGQIWKRSILHYFSCFILGVFLGFTPFLSPILSFQTLQKDETVNDPSLELENLAIVDNSTLELHTKVSIAVDGNGNSAPPNQTMDFHKLLIVVTSTEPRPFQAYYMNHIAHTLKRVPPPLLWIVVEMNSQSLGTADMLRRSGVMYRHLVCSDKNVTEVKERRVHMRNTALSHIETHRLDGIVYFADDDKTYSLELFEEMREIRRFGAWPVPRMAANNRHVLLEGPVCKGAKVLGWHTNDVRKRIRRFHVEVSGFAFNSTILWDPKRWHRPTLQPIRLIDGLRDGFQATTFIEQLVEDESQMEGIPPNCSRVMLWQFDIESSYPKYPSSSSSSSSSIKNHSKTATATTLV</sequence>
<dbReference type="PANTHER" id="PTHR10896">
    <property type="entry name" value="GALACTOSYLGALACTOSYLXYLOSYLPROTEIN 3-BETA-GLUCURONOSYLTRANSFERASE BETA-1,3-GLUCURONYLTRANSFERASE"/>
    <property type="match status" value="1"/>
</dbReference>
<evidence type="ECO:0000256" key="15">
    <source>
        <dbReference type="SAM" id="MobiDB-lite"/>
    </source>
</evidence>
<accession>A0A484M7V4</accession>
<protein>
    <recommendedName>
        <fullName evidence="14">Glycosyltransferases</fullName>
        <ecNumber evidence="14">2.4.-.-</ecNumber>
    </recommendedName>
</protein>
<gene>
    <name evidence="16" type="ORF">CCAM_LOCUS26441</name>
</gene>
<name>A0A484M7V4_9ASTE</name>
<evidence type="ECO:0000256" key="1">
    <source>
        <dbReference type="ARBA" id="ARBA00004323"/>
    </source>
</evidence>
<comment type="cofactor">
    <cofactor evidence="12">
        <name>Mn(2+)</name>
        <dbReference type="ChEBI" id="CHEBI:29035"/>
    </cofactor>
</comment>
<keyword evidence="7 14" id="KW-1133">Transmembrane helix</keyword>
<keyword evidence="6 14" id="KW-0735">Signal-anchor</keyword>
<dbReference type="FunFam" id="3.90.550.10:FF:000064">
    <property type="entry name" value="Glycosyltransferases"/>
    <property type="match status" value="1"/>
</dbReference>
<comment type="function">
    <text evidence="14">Involved in the synthesis of glucuronoxylan hemicellulose in secondary cell walls.</text>
</comment>
<dbReference type="GO" id="GO:0015018">
    <property type="term" value="F:galactosylgalactosylxylosylprotein 3-beta-glucuronosyltransferase activity"/>
    <property type="evidence" value="ECO:0007669"/>
    <property type="project" value="InterPro"/>
</dbReference>
<keyword evidence="11 14" id="KW-0961">Cell wall biogenesis/degradation</keyword>
<reference evidence="16 17" key="1">
    <citation type="submission" date="2018-04" db="EMBL/GenBank/DDBJ databases">
        <authorList>
            <person name="Vogel A."/>
        </authorList>
    </citation>
    <scope>NUCLEOTIDE SEQUENCE [LARGE SCALE GENOMIC DNA]</scope>
</reference>
<keyword evidence="10" id="KW-0325">Glycoprotein</keyword>
<dbReference type="AlphaFoldDB" id="A0A484M7V4"/>
<evidence type="ECO:0000256" key="6">
    <source>
        <dbReference type="ARBA" id="ARBA00022968"/>
    </source>
</evidence>
<keyword evidence="8 14" id="KW-0333">Golgi apparatus</keyword>
<dbReference type="GO" id="GO:0046872">
    <property type="term" value="F:metal ion binding"/>
    <property type="evidence" value="ECO:0007669"/>
    <property type="project" value="UniProtKB-KW"/>
</dbReference>
<feature type="region of interest" description="Disordered" evidence="15">
    <location>
        <begin position="406"/>
        <end position="429"/>
    </location>
</feature>
<dbReference type="GO" id="GO:0042285">
    <property type="term" value="F:xylosyltransferase activity"/>
    <property type="evidence" value="ECO:0007669"/>
    <property type="project" value="TreeGrafter"/>
</dbReference>
<keyword evidence="4 14" id="KW-0808">Transferase</keyword>
<evidence type="ECO:0000256" key="7">
    <source>
        <dbReference type="ARBA" id="ARBA00022989"/>
    </source>
</evidence>
<evidence type="ECO:0000256" key="13">
    <source>
        <dbReference type="PIRSR" id="PIRSR605027-4"/>
    </source>
</evidence>
<dbReference type="EC" id="2.4.-.-" evidence="14"/>
<feature type="transmembrane region" description="Helical" evidence="14">
    <location>
        <begin position="89"/>
        <end position="108"/>
    </location>
</feature>
<evidence type="ECO:0000256" key="4">
    <source>
        <dbReference type="ARBA" id="ARBA00022679"/>
    </source>
</evidence>
<keyword evidence="12" id="KW-0479">Metal-binding</keyword>
<feature type="compositionally biased region" description="Low complexity" evidence="15">
    <location>
        <begin position="26"/>
        <end position="39"/>
    </location>
</feature>
<keyword evidence="12" id="KW-0464">Manganese</keyword>
<evidence type="ECO:0000256" key="3">
    <source>
        <dbReference type="ARBA" id="ARBA00022676"/>
    </source>
</evidence>